<reference evidence="2" key="1">
    <citation type="submission" date="2021-06" db="EMBL/GenBank/DDBJ databases">
        <authorList>
            <person name="Kallberg Y."/>
            <person name="Tangrot J."/>
            <person name="Rosling A."/>
        </authorList>
    </citation>
    <scope>NUCLEOTIDE SEQUENCE</scope>
    <source>
        <strain evidence="2">MA453B</strain>
    </source>
</reference>
<evidence type="ECO:0000313" key="2">
    <source>
        <dbReference type="EMBL" id="CAG8815945.1"/>
    </source>
</evidence>
<protein>
    <submittedName>
        <fullName evidence="2">5030_t:CDS:1</fullName>
    </submittedName>
</protein>
<proteinExistence type="predicted"/>
<comment type="caution">
    <text evidence="2">The sequence shown here is derived from an EMBL/GenBank/DDBJ whole genome shotgun (WGS) entry which is preliminary data.</text>
</comment>
<organism evidence="2 3">
    <name type="scientific">Dentiscutata erythropus</name>
    <dbReference type="NCBI Taxonomy" id="1348616"/>
    <lineage>
        <taxon>Eukaryota</taxon>
        <taxon>Fungi</taxon>
        <taxon>Fungi incertae sedis</taxon>
        <taxon>Mucoromycota</taxon>
        <taxon>Glomeromycotina</taxon>
        <taxon>Glomeromycetes</taxon>
        <taxon>Diversisporales</taxon>
        <taxon>Gigasporaceae</taxon>
        <taxon>Dentiscutata</taxon>
    </lineage>
</organism>
<gene>
    <name evidence="2" type="ORF">DERYTH_LOCUS26195</name>
</gene>
<sequence length="52" mass="5996">MAQTIFNHLNNNQKTLVKKIYFEQNTNQPSLSGDTFNIPDYPNNVQLKGQLD</sequence>
<keyword evidence="3" id="KW-1185">Reference proteome</keyword>
<accession>A0A9N9K8X7</accession>
<evidence type="ECO:0000313" key="3">
    <source>
        <dbReference type="Proteomes" id="UP000789405"/>
    </source>
</evidence>
<evidence type="ECO:0000256" key="1">
    <source>
        <dbReference type="SAM" id="MobiDB-lite"/>
    </source>
</evidence>
<feature type="non-terminal residue" evidence="2">
    <location>
        <position position="52"/>
    </location>
</feature>
<dbReference type="EMBL" id="CAJVPY010053246">
    <property type="protein sequence ID" value="CAG8815945.1"/>
    <property type="molecule type" value="Genomic_DNA"/>
</dbReference>
<name>A0A9N9K8X7_9GLOM</name>
<dbReference type="Proteomes" id="UP000789405">
    <property type="component" value="Unassembled WGS sequence"/>
</dbReference>
<feature type="region of interest" description="Disordered" evidence="1">
    <location>
        <begin position="29"/>
        <end position="52"/>
    </location>
</feature>
<dbReference type="AlphaFoldDB" id="A0A9N9K8X7"/>
<feature type="compositionally biased region" description="Polar residues" evidence="1">
    <location>
        <begin position="43"/>
        <end position="52"/>
    </location>
</feature>